<reference evidence="2 3" key="1">
    <citation type="submission" date="2019-06" db="EMBL/GenBank/DDBJ databases">
        <title>Draft genome of Aliikangiella marina GYP-15.</title>
        <authorList>
            <person name="Wang G."/>
        </authorList>
    </citation>
    <scope>NUCLEOTIDE SEQUENCE [LARGE SCALE GENOMIC DNA]</scope>
    <source>
        <strain evidence="2 3">GYP-15</strain>
    </source>
</reference>
<evidence type="ECO:0000256" key="1">
    <source>
        <dbReference type="SAM" id="SignalP"/>
    </source>
</evidence>
<dbReference type="AlphaFoldDB" id="A0A545TCH0"/>
<keyword evidence="1" id="KW-0732">Signal</keyword>
<feature type="signal peptide" evidence="1">
    <location>
        <begin position="1"/>
        <end position="18"/>
    </location>
</feature>
<evidence type="ECO:0000313" key="2">
    <source>
        <dbReference type="EMBL" id="TQV74918.1"/>
    </source>
</evidence>
<protein>
    <submittedName>
        <fullName evidence="2">Uncharacterized protein</fullName>
    </submittedName>
</protein>
<dbReference type="OrthoDB" id="5816862at2"/>
<feature type="chain" id="PRO_5022112318" evidence="1">
    <location>
        <begin position="19"/>
        <end position="89"/>
    </location>
</feature>
<keyword evidence="3" id="KW-1185">Reference proteome</keyword>
<dbReference type="EMBL" id="VIKR01000002">
    <property type="protein sequence ID" value="TQV74918.1"/>
    <property type="molecule type" value="Genomic_DNA"/>
</dbReference>
<evidence type="ECO:0000313" key="3">
    <source>
        <dbReference type="Proteomes" id="UP000317839"/>
    </source>
</evidence>
<sequence length="89" mass="9700">MKKLMLIILLIAPQFAIAANPGWQGYMKPVELLFEGNDDGSRAYVTFSESLVLVECTGGGAYIRVHGNTKRGEYLISPVGWGENPNDIG</sequence>
<proteinExistence type="predicted"/>
<organism evidence="2 3">
    <name type="scientific">Aliikangiella marina</name>
    <dbReference type="NCBI Taxonomy" id="1712262"/>
    <lineage>
        <taxon>Bacteria</taxon>
        <taxon>Pseudomonadati</taxon>
        <taxon>Pseudomonadota</taxon>
        <taxon>Gammaproteobacteria</taxon>
        <taxon>Oceanospirillales</taxon>
        <taxon>Pleioneaceae</taxon>
        <taxon>Aliikangiella</taxon>
    </lineage>
</organism>
<comment type="caution">
    <text evidence="2">The sequence shown here is derived from an EMBL/GenBank/DDBJ whole genome shotgun (WGS) entry which is preliminary data.</text>
</comment>
<dbReference type="RefSeq" id="WP_142941536.1">
    <property type="nucleotide sequence ID" value="NZ_VIKR01000002.1"/>
</dbReference>
<name>A0A545TCH0_9GAMM</name>
<dbReference type="Proteomes" id="UP000317839">
    <property type="component" value="Unassembled WGS sequence"/>
</dbReference>
<accession>A0A545TCH0</accession>
<gene>
    <name evidence="2" type="ORF">FLL45_08130</name>
</gene>